<evidence type="ECO:0000256" key="2">
    <source>
        <dbReference type="ARBA" id="ARBA00022741"/>
    </source>
</evidence>
<dbReference type="Pfam" id="PF00005">
    <property type="entry name" value="ABC_tran"/>
    <property type="match status" value="2"/>
</dbReference>
<keyword evidence="1" id="KW-0677">Repeat</keyword>
<dbReference type="RefSeq" id="WP_023978482.1">
    <property type="nucleotide sequence ID" value="NZ_CBLX010000003.1"/>
</dbReference>
<protein>
    <recommendedName>
        <fullName evidence="5">Probable ATP-binding protein YbiT</fullName>
    </recommendedName>
</protein>
<name>A0A060QCC0_9PROT</name>
<sequence>MIRLDSISKQNGQRVIFIETSAALQKGEKIGLVGPNGAGKTTLFRLITKQESPDEGQVFQDRGITIGFFSQDVGEMDGRSVVAEVMDGAGEVAKIASELAELEAAMCDPERMDEMDAILERFGDVQARFEELGGYGLDSRAREVLHGLGFSQEMMSGDVGLLSGGWKMRVALARILLMQPDVMLLDEPSNHLDLESLIWLEQFLKNYEGALLMTSHDRAFMNRVVNKILEIDGGTLTSYTGDYEFYEQQRALNEKQQQAQFDRQQAMLAKEIAFIERFKARASHAAQVQSRVKKLDKIDRVEPPRRRQTLSFDFAPAPRSGDAVATLKQVGKAYGSRVIYQDLDLLIRRQERCCILGVNGAGKSTLLKLIAGASEPDSGSVSIGASVKMGYFAQHAMDLLDGSRTIFETLEHAFPLAAQGSLRALAGGFGFSGDDVEKYVSVLSGGEKARLVMALMLFDPPNFLVLDEPTNHLDIDTKEMLIRALSNYEGTMLFVSHDRHFLGALSNRVLEVTPEGLHRYDGGYHEYVAATGQEAPGLHV</sequence>
<evidence type="ECO:0000256" key="4">
    <source>
        <dbReference type="ARBA" id="ARBA00061551"/>
    </source>
</evidence>
<dbReference type="InterPro" id="IPR027417">
    <property type="entry name" value="P-loop_NTPase"/>
</dbReference>
<dbReference type="PROSITE" id="PS50893">
    <property type="entry name" value="ABC_TRANSPORTER_2"/>
    <property type="match status" value="2"/>
</dbReference>
<evidence type="ECO:0000256" key="3">
    <source>
        <dbReference type="ARBA" id="ARBA00022840"/>
    </source>
</evidence>
<dbReference type="SMART" id="SM00382">
    <property type="entry name" value="AAA"/>
    <property type="match status" value="2"/>
</dbReference>
<dbReference type="AlphaFoldDB" id="A0A060QCC0"/>
<dbReference type="PANTHER" id="PTHR19211">
    <property type="entry name" value="ATP-BINDING TRANSPORT PROTEIN-RELATED"/>
    <property type="match status" value="1"/>
</dbReference>
<dbReference type="InterPro" id="IPR003593">
    <property type="entry name" value="AAA+_ATPase"/>
</dbReference>
<dbReference type="EMBL" id="CBLX010000003">
    <property type="protein sequence ID" value="CDG38323.1"/>
    <property type="molecule type" value="Genomic_DNA"/>
</dbReference>
<dbReference type="CDD" id="cd03221">
    <property type="entry name" value="ABCF_EF-3"/>
    <property type="match status" value="2"/>
</dbReference>
<dbReference type="GO" id="GO:0016887">
    <property type="term" value="F:ATP hydrolysis activity"/>
    <property type="evidence" value="ECO:0007669"/>
    <property type="project" value="InterPro"/>
</dbReference>
<dbReference type="InterPro" id="IPR017871">
    <property type="entry name" value="ABC_transporter-like_CS"/>
</dbReference>
<dbReference type="InterPro" id="IPR050611">
    <property type="entry name" value="ABCF"/>
</dbReference>
<dbReference type="Gene3D" id="3.40.50.300">
    <property type="entry name" value="P-loop containing nucleotide triphosphate hydrolases"/>
    <property type="match status" value="2"/>
</dbReference>
<feature type="domain" description="ABC transporter" evidence="6">
    <location>
        <begin position="2"/>
        <end position="258"/>
    </location>
</feature>
<reference evidence="7 8" key="2">
    <citation type="journal article" date="2014" name="PLoS ONE">
        <title>Evolution of mitochondria reconstructed from the energy metabolism of living bacteria.</title>
        <authorList>
            <person name="Degli Esposti M."/>
            <person name="Chouaia B."/>
            <person name="Comandatore F."/>
            <person name="Crotti E."/>
            <person name="Sassera D."/>
            <person name="Lievens P.M."/>
            <person name="Daffonchio D."/>
            <person name="Bandi C."/>
        </authorList>
    </citation>
    <scope>NUCLEOTIDE SEQUENCE [LARGE SCALE GENOMIC DNA]</scope>
    <source>
        <strain evidence="7 8">SF2.1</strain>
    </source>
</reference>
<gene>
    <name evidence="7" type="ORF">ASAP_0278</name>
</gene>
<dbReference type="eggNOG" id="COG0488">
    <property type="taxonomic scope" value="Bacteria"/>
</dbReference>
<dbReference type="Proteomes" id="UP000027583">
    <property type="component" value="Unassembled WGS sequence"/>
</dbReference>
<reference evidence="7 8" key="1">
    <citation type="journal article" date="2014" name="Genome Biol. Evol.">
        <title>Acetic acid bacteria genomes reveal functional traits for adaptation to life in insect guts.</title>
        <authorList>
            <person name="Chouaia B."/>
            <person name="Gaiarsa S."/>
            <person name="Crotti E."/>
            <person name="Comandatore F."/>
            <person name="Degli Esposti M."/>
            <person name="Ricci I."/>
            <person name="Alma A."/>
            <person name="Favia G."/>
            <person name="Bandi C."/>
            <person name="Daffonchio D."/>
        </authorList>
    </citation>
    <scope>NUCLEOTIDE SEQUENCE [LARGE SCALE GENOMIC DNA]</scope>
    <source>
        <strain evidence="7 8">SF2.1</strain>
    </source>
</reference>
<evidence type="ECO:0000313" key="8">
    <source>
        <dbReference type="Proteomes" id="UP000027583"/>
    </source>
</evidence>
<proteinExistence type="inferred from homology"/>
<evidence type="ECO:0000313" key="7">
    <source>
        <dbReference type="EMBL" id="CDG38323.1"/>
    </source>
</evidence>
<dbReference type="FunFam" id="3.40.50.300:FF:000011">
    <property type="entry name" value="Putative ABC transporter ATP-binding component"/>
    <property type="match status" value="1"/>
</dbReference>
<comment type="caution">
    <text evidence="7">The sequence shown here is derived from an EMBL/GenBank/DDBJ whole genome shotgun (WGS) entry which is preliminary data.</text>
</comment>
<keyword evidence="3 7" id="KW-0067">ATP-binding</keyword>
<accession>A0A060QCC0</accession>
<evidence type="ECO:0000256" key="5">
    <source>
        <dbReference type="ARBA" id="ARBA00074044"/>
    </source>
</evidence>
<dbReference type="FunFam" id="3.40.50.300:FF:000070">
    <property type="entry name" value="Putative ABC transporter ATP-binding component"/>
    <property type="match status" value="1"/>
</dbReference>
<dbReference type="InterPro" id="IPR032781">
    <property type="entry name" value="ABC_tran_Xtn"/>
</dbReference>
<dbReference type="PANTHER" id="PTHR19211:SF14">
    <property type="entry name" value="ATP-BINDING CASSETTE SUB-FAMILY F MEMBER 1"/>
    <property type="match status" value="1"/>
</dbReference>
<evidence type="ECO:0000259" key="6">
    <source>
        <dbReference type="PROSITE" id="PS50893"/>
    </source>
</evidence>
<dbReference type="SUPFAM" id="SSF52540">
    <property type="entry name" value="P-loop containing nucleoside triphosphate hydrolases"/>
    <property type="match status" value="2"/>
</dbReference>
<dbReference type="Pfam" id="PF12848">
    <property type="entry name" value="ABC_tran_Xtn"/>
    <property type="match status" value="1"/>
</dbReference>
<dbReference type="PROSITE" id="PS00211">
    <property type="entry name" value="ABC_TRANSPORTER_1"/>
    <property type="match status" value="2"/>
</dbReference>
<organism evidence="7 8">
    <name type="scientific">Asaia bogorensis</name>
    <dbReference type="NCBI Taxonomy" id="91915"/>
    <lineage>
        <taxon>Bacteria</taxon>
        <taxon>Pseudomonadati</taxon>
        <taxon>Pseudomonadota</taxon>
        <taxon>Alphaproteobacteria</taxon>
        <taxon>Acetobacterales</taxon>
        <taxon>Acetobacteraceae</taxon>
        <taxon>Asaia</taxon>
    </lineage>
</organism>
<comment type="similarity">
    <text evidence="4">Belongs to the ABC transporter superfamily. ABCF family. YbiT subfamily.</text>
</comment>
<keyword evidence="2" id="KW-0547">Nucleotide-binding</keyword>
<dbReference type="InterPro" id="IPR003439">
    <property type="entry name" value="ABC_transporter-like_ATP-bd"/>
</dbReference>
<dbReference type="GO" id="GO:0005524">
    <property type="term" value="F:ATP binding"/>
    <property type="evidence" value="ECO:0007669"/>
    <property type="project" value="UniProtKB-KW"/>
</dbReference>
<evidence type="ECO:0000256" key="1">
    <source>
        <dbReference type="ARBA" id="ARBA00022737"/>
    </source>
</evidence>
<feature type="domain" description="ABC transporter" evidence="6">
    <location>
        <begin position="325"/>
        <end position="540"/>
    </location>
</feature>